<dbReference type="FunFam" id="3.30.200.20:FF:000204">
    <property type="entry name" value="Serine/threonine-protein kinase Nek7"/>
    <property type="match status" value="1"/>
</dbReference>
<evidence type="ECO:0000256" key="8">
    <source>
        <dbReference type="SAM" id="MobiDB-lite"/>
    </source>
</evidence>
<dbReference type="Proteomes" id="UP000261540">
    <property type="component" value="Unplaced"/>
</dbReference>
<dbReference type="InterPro" id="IPR017441">
    <property type="entry name" value="Protein_kinase_ATP_BS"/>
</dbReference>
<dbReference type="GeneTree" id="ENSGT00940000156725"/>
<dbReference type="PANTHER" id="PTHR43289:SF2">
    <property type="entry name" value="SERINE_THREONINE-PROTEIN KINASE NEK7"/>
    <property type="match status" value="1"/>
</dbReference>
<dbReference type="InterPro" id="IPR011009">
    <property type="entry name" value="Kinase-like_dom_sf"/>
</dbReference>
<comment type="similarity">
    <text evidence="7">Belongs to the protein kinase superfamily.</text>
</comment>
<proteinExistence type="inferred from homology"/>
<dbReference type="InterPro" id="IPR008271">
    <property type="entry name" value="Ser/Thr_kinase_AS"/>
</dbReference>
<keyword evidence="1" id="KW-0808">Transferase</keyword>
<protein>
    <recommendedName>
        <fullName evidence="5">NEK6-subfamily protein kinase</fullName>
        <ecNumber evidence="5">2.7.11.34</ecNumber>
    </recommendedName>
</protein>
<reference evidence="10" key="2">
    <citation type="submission" date="2025-09" db="UniProtKB">
        <authorList>
            <consortium name="Ensembl"/>
        </authorList>
    </citation>
    <scope>IDENTIFICATION</scope>
</reference>
<evidence type="ECO:0000259" key="9">
    <source>
        <dbReference type="PROSITE" id="PS50011"/>
    </source>
</evidence>
<dbReference type="Gene3D" id="1.10.510.10">
    <property type="entry name" value="Transferase(Phosphotransferase) domain 1"/>
    <property type="match status" value="1"/>
</dbReference>
<reference evidence="10" key="1">
    <citation type="submission" date="2025-08" db="UniProtKB">
        <authorList>
            <consortium name="Ensembl"/>
        </authorList>
    </citation>
    <scope>IDENTIFICATION</scope>
</reference>
<organism evidence="10 11">
    <name type="scientific">Paramormyrops kingsleyae</name>
    <dbReference type="NCBI Taxonomy" id="1676925"/>
    <lineage>
        <taxon>Eukaryota</taxon>
        <taxon>Metazoa</taxon>
        <taxon>Chordata</taxon>
        <taxon>Craniata</taxon>
        <taxon>Vertebrata</taxon>
        <taxon>Euteleostomi</taxon>
        <taxon>Actinopterygii</taxon>
        <taxon>Neopterygii</taxon>
        <taxon>Teleostei</taxon>
        <taxon>Osteoglossocephala</taxon>
        <taxon>Osteoglossomorpha</taxon>
        <taxon>Osteoglossiformes</taxon>
        <taxon>Mormyridae</taxon>
        <taxon>Paramormyrops</taxon>
    </lineage>
</organism>
<keyword evidence="11" id="KW-1185">Reference proteome</keyword>
<dbReference type="GO" id="GO:0005634">
    <property type="term" value="C:nucleus"/>
    <property type="evidence" value="ECO:0007669"/>
    <property type="project" value="TreeGrafter"/>
</dbReference>
<dbReference type="InterPro" id="IPR000719">
    <property type="entry name" value="Prot_kinase_dom"/>
</dbReference>
<sequence length="294" mass="32731">MDAQPQAQHVPRPSLQPQKPLQLDMGYNCLSNFHTEKKIGRGQFSEVYRAKYLLDNTSVALKKVKIFELMDAKARQDCIKEIDLLKQLNHPNVIKYYASFIEENELNIVLELADAGDLSQMIKHFKKQKRLIPERTVWKYFLQLCSALNHMHSRRVMHRDIKPANVFITATGVVKLGDLGLGRFFSSKTTAAHSLDGRPTEPLLRRQDEPVLPMSEDRAVPVSSPAAGSLLCRAKEAGGHVYQPRPREEAGHHLCVRHCQEDAGHDAHYLGLQNKKRVGSGGGGGGVDRGGGGG</sequence>
<dbReference type="PANTHER" id="PTHR43289">
    <property type="entry name" value="MITOGEN-ACTIVATED PROTEIN KINASE KINASE KINASE 20-RELATED"/>
    <property type="match status" value="1"/>
</dbReference>
<evidence type="ECO:0000256" key="4">
    <source>
        <dbReference type="ARBA" id="ARBA00022840"/>
    </source>
</evidence>
<feature type="binding site" evidence="6">
    <location>
        <position position="62"/>
    </location>
    <ligand>
        <name>ATP</name>
        <dbReference type="ChEBI" id="CHEBI:30616"/>
    </ligand>
</feature>
<keyword evidence="7" id="KW-0723">Serine/threonine-protein kinase</keyword>
<dbReference type="PROSITE" id="PS00108">
    <property type="entry name" value="PROTEIN_KINASE_ST"/>
    <property type="match status" value="1"/>
</dbReference>
<dbReference type="GO" id="GO:0005524">
    <property type="term" value="F:ATP binding"/>
    <property type="evidence" value="ECO:0007669"/>
    <property type="project" value="UniProtKB-UniRule"/>
</dbReference>
<feature type="compositionally biased region" description="Gly residues" evidence="8">
    <location>
        <begin position="279"/>
        <end position="294"/>
    </location>
</feature>
<evidence type="ECO:0000256" key="3">
    <source>
        <dbReference type="ARBA" id="ARBA00022777"/>
    </source>
</evidence>
<feature type="region of interest" description="Disordered" evidence="8">
    <location>
        <begin position="1"/>
        <end position="21"/>
    </location>
</feature>
<dbReference type="SUPFAM" id="SSF56112">
    <property type="entry name" value="Protein kinase-like (PK-like)"/>
    <property type="match status" value="1"/>
</dbReference>
<evidence type="ECO:0000256" key="6">
    <source>
        <dbReference type="PROSITE-ProRule" id="PRU10141"/>
    </source>
</evidence>
<keyword evidence="2 6" id="KW-0547">Nucleotide-binding</keyword>
<evidence type="ECO:0000256" key="1">
    <source>
        <dbReference type="ARBA" id="ARBA00022679"/>
    </source>
</evidence>
<feature type="domain" description="Protein kinase" evidence="9">
    <location>
        <begin position="33"/>
        <end position="294"/>
    </location>
</feature>
<evidence type="ECO:0000256" key="5">
    <source>
        <dbReference type="ARBA" id="ARBA00039067"/>
    </source>
</evidence>
<dbReference type="PROSITE" id="PS50011">
    <property type="entry name" value="PROTEIN_KINASE_DOM"/>
    <property type="match status" value="1"/>
</dbReference>
<keyword evidence="3" id="KW-0418">Kinase</keyword>
<dbReference type="PROSITE" id="PS00107">
    <property type="entry name" value="PROTEIN_KINASE_ATP"/>
    <property type="match status" value="1"/>
</dbReference>
<dbReference type="Ensembl" id="ENSPKIT00000019526.1">
    <property type="protein sequence ID" value="ENSPKIP00000038534.1"/>
    <property type="gene ID" value="ENSPKIG00000016228.1"/>
</dbReference>
<dbReference type="EC" id="2.7.11.34" evidence="5"/>
<feature type="region of interest" description="Disordered" evidence="8">
    <location>
        <begin position="273"/>
        <end position="294"/>
    </location>
</feature>
<evidence type="ECO:0000313" key="11">
    <source>
        <dbReference type="Proteomes" id="UP000261540"/>
    </source>
</evidence>
<dbReference type="GO" id="GO:0004674">
    <property type="term" value="F:protein serine/threonine kinase activity"/>
    <property type="evidence" value="ECO:0007669"/>
    <property type="project" value="UniProtKB-KW"/>
</dbReference>
<dbReference type="FunFam" id="3.30.200.20:FF:000240">
    <property type="entry name" value="Serine/threonine-protein kinase Nek7"/>
    <property type="match status" value="1"/>
</dbReference>
<name>A0A3B3T6T0_9TELE</name>
<accession>A0A3B3T6T0</accession>
<evidence type="ECO:0000256" key="2">
    <source>
        <dbReference type="ARBA" id="ARBA00022741"/>
    </source>
</evidence>
<dbReference type="SMART" id="SM00220">
    <property type="entry name" value="S_TKc"/>
    <property type="match status" value="1"/>
</dbReference>
<keyword evidence="4 6" id="KW-0067">ATP-binding</keyword>
<gene>
    <name evidence="10" type="primary">NEK7</name>
</gene>
<evidence type="ECO:0000313" key="10">
    <source>
        <dbReference type="Ensembl" id="ENSPKIP00000038534.1"/>
    </source>
</evidence>
<dbReference type="Gene3D" id="3.30.200.20">
    <property type="entry name" value="Phosphorylase Kinase, domain 1"/>
    <property type="match status" value="2"/>
</dbReference>
<dbReference type="AlphaFoldDB" id="A0A3B3T6T0"/>
<dbReference type="Pfam" id="PF00069">
    <property type="entry name" value="Pkinase"/>
    <property type="match status" value="1"/>
</dbReference>
<evidence type="ECO:0000256" key="7">
    <source>
        <dbReference type="RuleBase" id="RU000304"/>
    </source>
</evidence>